<keyword evidence="3" id="KW-0808">Transferase</keyword>
<dbReference type="GO" id="GO:0005886">
    <property type="term" value="C:plasma membrane"/>
    <property type="evidence" value="ECO:0007669"/>
    <property type="project" value="UniProtKB-SubCell"/>
</dbReference>
<dbReference type="EMBL" id="PGVD01000047">
    <property type="protein sequence ID" value="PLR94513.1"/>
    <property type="molecule type" value="Genomic_DNA"/>
</dbReference>
<comment type="caution">
    <text evidence="10">The sequence shown here is derived from an EMBL/GenBank/DDBJ whole genome shotgun (WGS) entry which is preliminary data.</text>
</comment>
<dbReference type="RefSeq" id="WP_101579386.1">
    <property type="nucleotide sequence ID" value="NZ_PGVA01000074.1"/>
</dbReference>
<evidence type="ECO:0000313" key="13">
    <source>
        <dbReference type="Proteomes" id="UP000235114"/>
    </source>
</evidence>
<dbReference type="GO" id="GO:0008808">
    <property type="term" value="F:cardiolipin synthase activity"/>
    <property type="evidence" value="ECO:0007669"/>
    <property type="project" value="UniProtKB-UniRule"/>
</dbReference>
<evidence type="ECO:0000313" key="11">
    <source>
        <dbReference type="EMBL" id="PLR94513.1"/>
    </source>
</evidence>
<dbReference type="InterPro" id="IPR022924">
    <property type="entry name" value="Cardiolipin_synthase"/>
</dbReference>
<evidence type="ECO:0000256" key="5">
    <source>
        <dbReference type="ARBA" id="ARBA00022737"/>
    </source>
</evidence>
<dbReference type="InterPro" id="IPR001736">
    <property type="entry name" value="PLipase_D/transphosphatidylase"/>
</dbReference>
<keyword evidence="5" id="KW-0677">Repeat</keyword>
<dbReference type="PANTHER" id="PTHR21248">
    <property type="entry name" value="CARDIOLIPIN SYNTHASE"/>
    <property type="match status" value="1"/>
</dbReference>
<protein>
    <recommendedName>
        <fullName evidence="8">Cardiolipin synthase</fullName>
        <ecNumber evidence="8">2.7.8.-</ecNumber>
    </recommendedName>
</protein>
<reference evidence="10 12" key="1">
    <citation type="submission" date="2017-11" db="EMBL/GenBank/DDBJ databases">
        <title>Comparitive Functional Genomics of Dry Heat Resistant strains isolated from the Viking Spacecraft.</title>
        <authorList>
            <person name="Seuylemezian A."/>
            <person name="Cooper K."/>
            <person name="Vaishampayan P."/>
        </authorList>
    </citation>
    <scope>NUCLEOTIDE SEQUENCE [LARGE SCALE GENOMIC DNA]</scope>
    <source>
        <strain evidence="10 12">M4.6</strain>
    </source>
</reference>
<keyword evidence="13" id="KW-1185">Reference proteome</keyword>
<evidence type="ECO:0000256" key="8">
    <source>
        <dbReference type="NCBIfam" id="TIGR04265"/>
    </source>
</evidence>
<dbReference type="InterPro" id="IPR025202">
    <property type="entry name" value="PLD-like_dom"/>
</dbReference>
<keyword evidence="6" id="KW-1133">Transmembrane helix</keyword>
<evidence type="ECO:0000259" key="9">
    <source>
        <dbReference type="PROSITE" id="PS50035"/>
    </source>
</evidence>
<name>A0A2N5GGF5_9BACI</name>
<dbReference type="AlphaFoldDB" id="A0A2N5GGF5"/>
<feature type="domain" description="PLD phosphodiesterase" evidence="9">
    <location>
        <begin position="141"/>
        <end position="168"/>
    </location>
</feature>
<evidence type="ECO:0000256" key="7">
    <source>
        <dbReference type="ARBA" id="ARBA00023136"/>
    </source>
</evidence>
<evidence type="ECO:0000313" key="10">
    <source>
        <dbReference type="EMBL" id="PLR79780.1"/>
    </source>
</evidence>
<gene>
    <name evidence="10" type="primary">cls</name>
    <name evidence="10" type="ORF">CU635_21325</name>
    <name evidence="11" type="ORF">CVD25_16375</name>
</gene>
<dbReference type="PROSITE" id="PS50035">
    <property type="entry name" value="PLD"/>
    <property type="match status" value="2"/>
</dbReference>
<dbReference type="Gene3D" id="3.30.870.10">
    <property type="entry name" value="Endonuclease Chain A"/>
    <property type="match status" value="2"/>
</dbReference>
<evidence type="ECO:0000256" key="6">
    <source>
        <dbReference type="ARBA" id="ARBA00022989"/>
    </source>
</evidence>
<sequence length="400" mass="46663">MKILLIILGALLLLAIWISLDFQFGRKAQLARITRINYPIRESNLQIFTTGPELFSDYFSLLKNANHHIHILFYIVKVDLISKEFFAILKSKAQSGVEVRLLLDWMGCRNISRRVIEDLKRANIKFAFCHIPRLPFLFYSSQVRNHRKMTIIDGKTGYMGGFNIGKEYIDQDPKLKPWRDYHLKISGEGAADLQREFLKDWRMATKTNLLNNSIYFPELEKGNSRHQVLPSEGFYLEETFSTLIRKAESTIIIGTPYFIPSKRIFADLLKALKRGVRLKVLVPHMTDHLFVKEASFRYLRRLIQEGAEVYDYMKGFYHAKVIVIDDKICDIGTANFDKRSIFLNHEINCFIFDRAFIERVRNILEIDLLNSKQITLSELNKPNLLRSIKEQAAKAISFFL</sequence>
<dbReference type="EC" id="2.7.8.-" evidence="8"/>
<dbReference type="EMBL" id="PGVA01000074">
    <property type="protein sequence ID" value="PLR79780.1"/>
    <property type="molecule type" value="Genomic_DNA"/>
</dbReference>
<reference evidence="11 13" key="2">
    <citation type="submission" date="2017-12" db="EMBL/GenBank/DDBJ databases">
        <title>Comparative Functional Genomics of Dry Heat Resistant strains isolated from the Viking Spacecraft.</title>
        <authorList>
            <person name="Seuylemezian A."/>
            <person name="Cooper K."/>
            <person name="Vaishampayan P."/>
        </authorList>
    </citation>
    <scope>NUCLEOTIDE SEQUENCE [LARGE SCALE GENOMIC DNA]</scope>
    <source>
        <strain evidence="11 13">ATCC 29669</strain>
    </source>
</reference>
<keyword evidence="4" id="KW-0812">Transmembrane</keyword>
<evidence type="ECO:0000256" key="3">
    <source>
        <dbReference type="ARBA" id="ARBA00022679"/>
    </source>
</evidence>
<evidence type="ECO:0000313" key="12">
    <source>
        <dbReference type="Proteomes" id="UP000234951"/>
    </source>
</evidence>
<proteinExistence type="predicted"/>
<comment type="subcellular location">
    <subcellularLocation>
        <location evidence="1">Cell membrane</location>
    </subcellularLocation>
</comment>
<accession>A0A2N5GGF5</accession>
<dbReference type="PANTHER" id="PTHR21248:SF7">
    <property type="entry name" value="MINOR CARDIOLIPIN SYNTHASE CLSB"/>
    <property type="match status" value="1"/>
</dbReference>
<dbReference type="Proteomes" id="UP000235114">
    <property type="component" value="Unassembled WGS sequence"/>
</dbReference>
<feature type="domain" description="PLD phosphodiesterase" evidence="9">
    <location>
        <begin position="313"/>
        <end position="340"/>
    </location>
</feature>
<dbReference type="CDD" id="cd09112">
    <property type="entry name" value="PLDc_CLS_2"/>
    <property type="match status" value="1"/>
</dbReference>
<keyword evidence="7" id="KW-0472">Membrane</keyword>
<keyword evidence="2" id="KW-1003">Cell membrane</keyword>
<dbReference type="SUPFAM" id="SSF56024">
    <property type="entry name" value="Phospholipase D/nuclease"/>
    <property type="match status" value="2"/>
</dbReference>
<dbReference type="SMART" id="SM00155">
    <property type="entry name" value="PLDc"/>
    <property type="match status" value="2"/>
</dbReference>
<dbReference type="OrthoDB" id="9762009at2"/>
<organism evidence="10 12">
    <name type="scientific">Bacillus canaveralius</name>
    <dbReference type="NCBI Taxonomy" id="1403243"/>
    <lineage>
        <taxon>Bacteria</taxon>
        <taxon>Bacillati</taxon>
        <taxon>Bacillota</taxon>
        <taxon>Bacilli</taxon>
        <taxon>Bacillales</taxon>
        <taxon>Bacillaceae</taxon>
        <taxon>Bacillus</taxon>
    </lineage>
</organism>
<dbReference type="NCBIfam" id="TIGR04265">
    <property type="entry name" value="bac_cardiolipin"/>
    <property type="match status" value="1"/>
</dbReference>
<dbReference type="Pfam" id="PF13091">
    <property type="entry name" value="PLDc_2"/>
    <property type="match status" value="2"/>
</dbReference>
<evidence type="ECO:0000256" key="4">
    <source>
        <dbReference type="ARBA" id="ARBA00022692"/>
    </source>
</evidence>
<dbReference type="Proteomes" id="UP000234951">
    <property type="component" value="Unassembled WGS sequence"/>
</dbReference>
<evidence type="ECO:0000256" key="2">
    <source>
        <dbReference type="ARBA" id="ARBA00022475"/>
    </source>
</evidence>
<evidence type="ECO:0000256" key="1">
    <source>
        <dbReference type="ARBA" id="ARBA00004236"/>
    </source>
</evidence>
<dbReference type="CDD" id="cd09110">
    <property type="entry name" value="PLDc_CLS_1"/>
    <property type="match status" value="1"/>
</dbReference>
<dbReference type="GO" id="GO:0032049">
    <property type="term" value="P:cardiolipin biosynthetic process"/>
    <property type="evidence" value="ECO:0007669"/>
    <property type="project" value="UniProtKB-UniRule"/>
</dbReference>